<dbReference type="InterPro" id="IPR036188">
    <property type="entry name" value="FAD/NAD-bd_sf"/>
</dbReference>
<evidence type="ECO:0000259" key="9">
    <source>
        <dbReference type="Pfam" id="PF07992"/>
    </source>
</evidence>
<keyword evidence="6 7" id="KW-0676">Redox-active center</keyword>
<dbReference type="AlphaFoldDB" id="A0A1Y5F8L4"/>
<dbReference type="InterPro" id="IPR005982">
    <property type="entry name" value="Thioredox_Rdtase"/>
</dbReference>
<feature type="domain" description="FAD/NAD(P)-binding" evidence="9">
    <location>
        <begin position="5"/>
        <end position="294"/>
    </location>
</feature>
<evidence type="ECO:0000256" key="4">
    <source>
        <dbReference type="ARBA" id="ARBA00023002"/>
    </source>
</evidence>
<dbReference type="PRINTS" id="PR00368">
    <property type="entry name" value="FADPNR"/>
</dbReference>
<reference evidence="11" key="1">
    <citation type="journal article" date="2017" name="Proc. Natl. Acad. Sci. U.S.A.">
        <title>Simulation of Deepwater Horizon oil plume reveals substrate specialization within a complex community of hydrocarbon-degraders.</title>
        <authorList>
            <person name="Hu P."/>
            <person name="Dubinsky E.A."/>
            <person name="Probst A.J."/>
            <person name="Wang J."/>
            <person name="Sieber C.M.K."/>
            <person name="Tom L.M."/>
            <person name="Gardinali P."/>
            <person name="Banfield J.F."/>
            <person name="Atlas R.M."/>
            <person name="Andersen G.L."/>
        </authorList>
    </citation>
    <scope>NUCLEOTIDE SEQUENCE [LARGE SCALE GENOMIC DNA]</scope>
</reference>
<dbReference type="GO" id="GO:0019430">
    <property type="term" value="P:removal of superoxide radicals"/>
    <property type="evidence" value="ECO:0007669"/>
    <property type="project" value="UniProtKB-UniRule"/>
</dbReference>
<sequence length="307" mass="33457">MEKRKLIIVGSGPAGYTAALYASRADLAPLVIEGHEPGGQLTTTTDVDNFPGFPEGIMGPELMANMKKQTVRFGTEYLQTHVTSVDLSKRPFKVVCENGDEFEAETLIISTGASAKYLGLKDEKELIGKGVSACATCDGFFYRDQIVHIVGGGDTAMEEATFLTKFAKKVYIVHRRDTLRASKPMQERAFNNEKIEMVWDTAVTEIIHDQTGVTAIKVENLKTGEVTERATTGLFMGIGHTPNTGFLNDQITTDEHGFIITQGQHPDTNIPGVFACGDVQDSYYRQAISAAGSGCQAAMRAEKFLED</sequence>
<proteinExistence type="inferred from homology"/>
<gene>
    <name evidence="10" type="ORF">A9Q84_12875</name>
</gene>
<keyword evidence="2 7" id="KW-0285">Flavoprotein</keyword>
<comment type="caution">
    <text evidence="10">The sequence shown here is derived from an EMBL/GenBank/DDBJ whole genome shotgun (WGS) entry which is preliminary data.</text>
</comment>
<dbReference type="InterPro" id="IPR023753">
    <property type="entry name" value="FAD/NAD-binding_dom"/>
</dbReference>
<dbReference type="PRINTS" id="PR00469">
    <property type="entry name" value="PNDRDTASEII"/>
</dbReference>
<protein>
    <recommendedName>
        <fullName evidence="7">Thioredoxin reductase</fullName>
        <ecNumber evidence="7">1.8.1.9</ecNumber>
    </recommendedName>
</protein>
<keyword evidence="8" id="KW-0521">NADP</keyword>
<dbReference type="NCBIfam" id="TIGR01292">
    <property type="entry name" value="TRX_reduct"/>
    <property type="match status" value="1"/>
</dbReference>
<name>A0A1Y5F8L4_9BACT</name>
<dbReference type="PROSITE" id="PS00573">
    <property type="entry name" value="PYRIDINE_REDOX_2"/>
    <property type="match status" value="1"/>
</dbReference>
<organism evidence="10 11">
    <name type="scientific">Halobacteriovorax marinus</name>
    <dbReference type="NCBI Taxonomy" id="97084"/>
    <lineage>
        <taxon>Bacteria</taxon>
        <taxon>Pseudomonadati</taxon>
        <taxon>Bdellovibrionota</taxon>
        <taxon>Bacteriovoracia</taxon>
        <taxon>Bacteriovoracales</taxon>
        <taxon>Halobacteriovoraceae</taxon>
        <taxon>Halobacteriovorax</taxon>
    </lineage>
</organism>
<evidence type="ECO:0000256" key="2">
    <source>
        <dbReference type="ARBA" id="ARBA00022630"/>
    </source>
</evidence>
<comment type="subunit">
    <text evidence="7">Homodimer.</text>
</comment>
<keyword evidence="3 7" id="KW-0274">FAD</keyword>
<dbReference type="GO" id="GO:0004791">
    <property type="term" value="F:thioredoxin-disulfide reductase (NADPH) activity"/>
    <property type="evidence" value="ECO:0007669"/>
    <property type="project" value="UniProtKB-UniRule"/>
</dbReference>
<keyword evidence="5" id="KW-1015">Disulfide bond</keyword>
<evidence type="ECO:0000256" key="8">
    <source>
        <dbReference type="RuleBase" id="RU003881"/>
    </source>
</evidence>
<evidence type="ECO:0000256" key="3">
    <source>
        <dbReference type="ARBA" id="ARBA00022827"/>
    </source>
</evidence>
<dbReference type="InterPro" id="IPR050097">
    <property type="entry name" value="Ferredoxin-NADP_redctase_2"/>
</dbReference>
<dbReference type="Proteomes" id="UP000196531">
    <property type="component" value="Unassembled WGS sequence"/>
</dbReference>
<dbReference type="PANTHER" id="PTHR48105">
    <property type="entry name" value="THIOREDOXIN REDUCTASE 1-RELATED-RELATED"/>
    <property type="match status" value="1"/>
</dbReference>
<dbReference type="SUPFAM" id="SSF51905">
    <property type="entry name" value="FAD/NAD(P)-binding domain"/>
    <property type="match status" value="1"/>
</dbReference>
<comment type="catalytic activity">
    <reaction evidence="7">
        <text>[thioredoxin]-dithiol + NADP(+) = [thioredoxin]-disulfide + NADPH + H(+)</text>
        <dbReference type="Rhea" id="RHEA:20345"/>
        <dbReference type="Rhea" id="RHEA-COMP:10698"/>
        <dbReference type="Rhea" id="RHEA-COMP:10700"/>
        <dbReference type="ChEBI" id="CHEBI:15378"/>
        <dbReference type="ChEBI" id="CHEBI:29950"/>
        <dbReference type="ChEBI" id="CHEBI:50058"/>
        <dbReference type="ChEBI" id="CHEBI:57783"/>
        <dbReference type="ChEBI" id="CHEBI:58349"/>
        <dbReference type="EC" id="1.8.1.9"/>
    </reaction>
</comment>
<dbReference type="EMBL" id="MAAO01000006">
    <property type="protein sequence ID" value="OUR97213.1"/>
    <property type="molecule type" value="Genomic_DNA"/>
</dbReference>
<keyword evidence="4 7" id="KW-0560">Oxidoreductase</keyword>
<evidence type="ECO:0000256" key="6">
    <source>
        <dbReference type="ARBA" id="ARBA00023284"/>
    </source>
</evidence>
<dbReference type="GO" id="GO:0005737">
    <property type="term" value="C:cytoplasm"/>
    <property type="evidence" value="ECO:0007669"/>
    <property type="project" value="InterPro"/>
</dbReference>
<dbReference type="Gene3D" id="3.50.50.60">
    <property type="entry name" value="FAD/NAD(P)-binding domain"/>
    <property type="match status" value="2"/>
</dbReference>
<evidence type="ECO:0000313" key="10">
    <source>
        <dbReference type="EMBL" id="OUR97213.1"/>
    </source>
</evidence>
<dbReference type="Pfam" id="PF07992">
    <property type="entry name" value="Pyr_redox_2"/>
    <property type="match status" value="1"/>
</dbReference>
<accession>A0A1Y5F8L4</accession>
<evidence type="ECO:0000256" key="7">
    <source>
        <dbReference type="RuleBase" id="RU003880"/>
    </source>
</evidence>
<comment type="similarity">
    <text evidence="1 7">Belongs to the class-II pyridine nucleotide-disulfide oxidoreductase family.</text>
</comment>
<evidence type="ECO:0000256" key="5">
    <source>
        <dbReference type="ARBA" id="ARBA00023157"/>
    </source>
</evidence>
<evidence type="ECO:0000313" key="11">
    <source>
        <dbReference type="Proteomes" id="UP000196531"/>
    </source>
</evidence>
<comment type="cofactor">
    <cofactor evidence="8">
        <name>FAD</name>
        <dbReference type="ChEBI" id="CHEBI:57692"/>
    </cofactor>
    <text evidence="8">Binds 1 FAD per subunit.</text>
</comment>
<dbReference type="EC" id="1.8.1.9" evidence="7"/>
<dbReference type="InterPro" id="IPR008255">
    <property type="entry name" value="Pyr_nucl-diS_OxRdtase_2_AS"/>
</dbReference>
<evidence type="ECO:0000256" key="1">
    <source>
        <dbReference type="ARBA" id="ARBA00009333"/>
    </source>
</evidence>